<dbReference type="PANTHER" id="PTHR35399:SF2">
    <property type="entry name" value="DUF839 DOMAIN-CONTAINING PROTEIN"/>
    <property type="match status" value="1"/>
</dbReference>
<keyword evidence="3" id="KW-1185">Reference proteome</keyword>
<dbReference type="EMBL" id="CP022530">
    <property type="protein sequence ID" value="ASP39004.1"/>
    <property type="molecule type" value="Genomic_DNA"/>
</dbReference>
<feature type="compositionally biased region" description="Basic and acidic residues" evidence="1">
    <location>
        <begin position="1"/>
        <end position="10"/>
    </location>
</feature>
<evidence type="ECO:0000256" key="1">
    <source>
        <dbReference type="SAM" id="MobiDB-lite"/>
    </source>
</evidence>
<feature type="region of interest" description="Disordered" evidence="1">
    <location>
        <begin position="496"/>
        <end position="515"/>
    </location>
</feature>
<feature type="region of interest" description="Disordered" evidence="1">
    <location>
        <begin position="1"/>
        <end position="24"/>
    </location>
</feature>
<gene>
    <name evidence="2" type="ORF">CHH28_10080</name>
</gene>
<reference evidence="2 3" key="1">
    <citation type="submission" date="2017-07" db="EMBL/GenBank/DDBJ databases">
        <title>Annotated genome sequence of Bacterioplanes sanyensis isolated from Red Sea.</title>
        <authorList>
            <person name="Rehman Z.U."/>
        </authorList>
    </citation>
    <scope>NUCLEOTIDE SEQUENCE [LARGE SCALE GENOMIC DNA]</scope>
    <source>
        <strain evidence="2 3">NV9</strain>
    </source>
</reference>
<organism evidence="2 3">
    <name type="scientific">Bacterioplanes sanyensis</name>
    <dbReference type="NCBI Taxonomy" id="1249553"/>
    <lineage>
        <taxon>Bacteria</taxon>
        <taxon>Pseudomonadati</taxon>
        <taxon>Pseudomonadota</taxon>
        <taxon>Gammaproteobacteria</taxon>
        <taxon>Oceanospirillales</taxon>
        <taxon>Oceanospirillaceae</taxon>
        <taxon>Bacterioplanes</taxon>
    </lineage>
</organism>
<dbReference type="InterPro" id="IPR008557">
    <property type="entry name" value="PhoX"/>
</dbReference>
<dbReference type="Pfam" id="PF05787">
    <property type="entry name" value="PhoX"/>
    <property type="match status" value="1"/>
</dbReference>
<dbReference type="OrthoDB" id="9801383at2"/>
<dbReference type="KEGG" id="bsan:CHH28_10080"/>
<name>A0A222FKG2_9GAMM</name>
<evidence type="ECO:0000313" key="3">
    <source>
        <dbReference type="Proteomes" id="UP000202440"/>
    </source>
</evidence>
<dbReference type="AlphaFoldDB" id="A0A222FKG2"/>
<accession>A0A222FKG2</accession>
<dbReference type="Proteomes" id="UP000202440">
    <property type="component" value="Chromosome"/>
</dbReference>
<dbReference type="RefSeq" id="WP_094060188.1">
    <property type="nucleotide sequence ID" value="NZ_CP022530.1"/>
</dbReference>
<sequence length="679" mass="73712">MTDNERELRLAEGPNYEPEMNRSGNTPMEKVIEVRLSRRSVLQSLMGATAVNFMGVGLAGCGSDDDNNDGAATGSADAPRAGFNAIPTSRADTVTLPEGYQWAPLIPWGTPITGSYPDYRSDGTNSGEEALQQIGSNHDGMHYFPLNDSSEHGLLVVNHEYIDQQVLHANPATSLPLPQDHVLKEMASHGVSVVEVQRAAAGGSHWEVVRGAYNRRVTALTEMEMTGPARGHDKLKTVYSPDGTRTRGTINNCSHGFTPWGTYLTCEENFRGYFHNTAQSAESQPREQSRYGIADAGDAGSWYNWDKIDSHLPRGMSERFDVSPSGDGANADYRNECNNFGWIVEIDPFDPNSMPKKRTALGRFAHEGIVFAQPKVGEPVVFYSGDDARFEYIYKFVSKALYREGISGDEVMNEGTLYVAKFNDDGSGEWLALDINDATFQTKASAANVSFSNQGDVLINARTAADVVGATPMDRPEWGAVCPRTGMVYFTLTNNTRREDEQTDAPNPRANNSTGHIIRWSEGSGSSFSWDIFLLGGQNGDGKVLPNTAQEAALDDGNLLSCPDGLWFDDSGLMWIQTDMSGSMLAGSNAAGDFGNNQMLAAEPDTGVIKRFLTGPNNCEVTGVVTTPDRRTMFVNLQHPGGDSEPGAFTSHFPANDGFSRPRSTTVVITRKDGGIIGS</sequence>
<protein>
    <submittedName>
        <fullName evidence="2">Tat pathway signal protein</fullName>
    </submittedName>
</protein>
<dbReference type="PANTHER" id="PTHR35399">
    <property type="entry name" value="SLR8030 PROTEIN"/>
    <property type="match status" value="1"/>
</dbReference>
<evidence type="ECO:0000313" key="2">
    <source>
        <dbReference type="EMBL" id="ASP39004.1"/>
    </source>
</evidence>
<proteinExistence type="predicted"/>
<dbReference type="SUPFAM" id="SSF101898">
    <property type="entry name" value="NHL repeat"/>
    <property type="match status" value="1"/>
</dbReference>